<proteinExistence type="predicted"/>
<sequence length="53" mass="6004">MEEKQTSFEQAAEPLIKWLAENVHPHHTVIVTATGAELLEGEMCHKTDKFLVD</sequence>
<name>A0ABR6RR01_9ENTR</name>
<dbReference type="EMBL" id="JABBJF010000004">
    <property type="protein sequence ID" value="MBC1185563.1"/>
    <property type="molecule type" value="Genomic_DNA"/>
</dbReference>
<comment type="caution">
    <text evidence="1">The sequence shown here is derived from an EMBL/GenBank/DDBJ whole genome shotgun (WGS) entry which is preliminary data.</text>
</comment>
<evidence type="ECO:0000313" key="2">
    <source>
        <dbReference type="Proteomes" id="UP000607331"/>
    </source>
</evidence>
<gene>
    <name evidence="1" type="ORF">HII27_07505</name>
</gene>
<dbReference type="RefSeq" id="WP_185667297.1">
    <property type="nucleotide sequence ID" value="NZ_JABBJF010000004.1"/>
</dbReference>
<evidence type="ECO:0000313" key="1">
    <source>
        <dbReference type="EMBL" id="MBC1185563.1"/>
    </source>
</evidence>
<reference evidence="1 2" key="1">
    <citation type="submission" date="2020-04" db="EMBL/GenBank/DDBJ databases">
        <title>The draft genome of Kluyvera sichuanensis strain SCKS090646.</title>
        <authorList>
            <person name="Wei L."/>
            <person name="Liu L."/>
            <person name="Feng Y."/>
            <person name="Zong Z."/>
        </authorList>
    </citation>
    <scope>NUCLEOTIDE SEQUENCE [LARGE SCALE GENOMIC DNA]</scope>
    <source>
        <strain evidence="1 2">090646</strain>
    </source>
</reference>
<protein>
    <submittedName>
        <fullName evidence="1">Uncharacterized protein</fullName>
    </submittedName>
</protein>
<dbReference type="Proteomes" id="UP000607331">
    <property type="component" value="Unassembled WGS sequence"/>
</dbReference>
<accession>A0ABR6RR01</accession>
<organism evidence="1 2">
    <name type="scientific">Kluyvera sichuanensis</name>
    <dbReference type="NCBI Taxonomy" id="2725494"/>
    <lineage>
        <taxon>Bacteria</taxon>
        <taxon>Pseudomonadati</taxon>
        <taxon>Pseudomonadota</taxon>
        <taxon>Gammaproteobacteria</taxon>
        <taxon>Enterobacterales</taxon>
        <taxon>Enterobacteriaceae</taxon>
        <taxon>Kluyvera</taxon>
    </lineage>
</organism>
<keyword evidence="2" id="KW-1185">Reference proteome</keyword>